<evidence type="ECO:0000313" key="2">
    <source>
        <dbReference type="Proteomes" id="UP000500857"/>
    </source>
</evidence>
<dbReference type="AlphaFoldDB" id="A0A6H1U1R5"/>
<accession>A0A6H1U1R5</accession>
<dbReference type="RefSeq" id="WP_168569711.1">
    <property type="nucleotide sequence ID" value="NZ_CP051167.1"/>
</dbReference>
<protein>
    <submittedName>
        <fullName evidence="1">Uncharacterized protein</fullName>
    </submittedName>
</protein>
<name>A0A6H1U1R5_9CYAN</name>
<sequence length="399" mass="46054">MLKIKPNIEIKATCPHCQNYLSSNGVLWQGIHVCYEATCSECNTAIVGDLPVGHADPYSFQVDLEKGILFGGDLGRKELGEPLFDSLQNPAQEAIEIKKEVFKELNKVIILNCIDCLYGHSLLKLLNAQRHLEVHPELGLIAIVPQLLRWMVPDGVAEIWTVNLPLKRSKLYFPVFDRFVREECQRFEEIYVSKAYSHPGYFDISRFTKVAKHNFESPDFRITFIWREDRLLLKQFSFKLLKKLGLVKWGFALQNRRIVKVFSEIKKKIPKAKFSVTGLGTSTKFPDWIDDKRVTKFDEKTERKICEIYAESRLVIGIHGSNMLLPSAHAGMTIDLMPTDRWGNFAQDILYQEEDPRFASFRYLYLPLSVPLKELGFIAGTMVQKRQHFYSNMAADKRK</sequence>
<keyword evidence="2" id="KW-1185">Reference proteome</keyword>
<proteinExistence type="predicted"/>
<dbReference type="KEGG" id="oxy:HCG48_14000"/>
<evidence type="ECO:0000313" key="1">
    <source>
        <dbReference type="EMBL" id="QIZ71559.1"/>
    </source>
</evidence>
<dbReference type="Proteomes" id="UP000500857">
    <property type="component" value="Chromosome"/>
</dbReference>
<reference evidence="1 2" key="1">
    <citation type="submission" date="2020-04" db="EMBL/GenBank/DDBJ databases">
        <authorList>
            <person name="Basu S."/>
            <person name="Maruthanayagam V."/>
            <person name="Chakraborty S."/>
            <person name="Pramanik A."/>
            <person name="Mukherjee J."/>
            <person name="Brink B."/>
        </authorList>
    </citation>
    <scope>NUCLEOTIDE SEQUENCE [LARGE SCALE GENOMIC DNA]</scope>
    <source>
        <strain evidence="1 2">AP17</strain>
    </source>
</reference>
<dbReference type="EMBL" id="CP051167">
    <property type="protein sequence ID" value="QIZ71559.1"/>
    <property type="molecule type" value="Genomic_DNA"/>
</dbReference>
<organism evidence="1 2">
    <name type="scientific">Oxynema aestuarii AP17</name>
    <dbReference type="NCBI Taxonomy" id="2064643"/>
    <lineage>
        <taxon>Bacteria</taxon>
        <taxon>Bacillati</taxon>
        <taxon>Cyanobacteriota</taxon>
        <taxon>Cyanophyceae</taxon>
        <taxon>Oscillatoriophycideae</taxon>
        <taxon>Oscillatoriales</taxon>
        <taxon>Oscillatoriaceae</taxon>
        <taxon>Oxynema</taxon>
        <taxon>Oxynema aestuarii</taxon>
    </lineage>
</organism>
<gene>
    <name evidence="1" type="ORF">HCG48_14000</name>
</gene>